<accession>A0ABQ9N2E9</accession>
<comment type="caution">
    <text evidence="3">The sequence shown here is derived from an EMBL/GenBank/DDBJ whole genome shotgun (WGS) entry which is preliminary data.</text>
</comment>
<dbReference type="PROSITE" id="PS00018">
    <property type="entry name" value="EF_HAND_1"/>
    <property type="match status" value="1"/>
</dbReference>
<evidence type="ECO:0000256" key="1">
    <source>
        <dbReference type="ARBA" id="ARBA00022837"/>
    </source>
</evidence>
<organism evidence="3 4">
    <name type="scientific">Hevea brasiliensis</name>
    <name type="common">Para rubber tree</name>
    <name type="synonym">Siphonia brasiliensis</name>
    <dbReference type="NCBI Taxonomy" id="3981"/>
    <lineage>
        <taxon>Eukaryota</taxon>
        <taxon>Viridiplantae</taxon>
        <taxon>Streptophyta</taxon>
        <taxon>Embryophyta</taxon>
        <taxon>Tracheophyta</taxon>
        <taxon>Spermatophyta</taxon>
        <taxon>Magnoliopsida</taxon>
        <taxon>eudicotyledons</taxon>
        <taxon>Gunneridae</taxon>
        <taxon>Pentapetalae</taxon>
        <taxon>rosids</taxon>
        <taxon>fabids</taxon>
        <taxon>Malpighiales</taxon>
        <taxon>Euphorbiaceae</taxon>
        <taxon>Crotonoideae</taxon>
        <taxon>Micrandreae</taxon>
        <taxon>Hevea</taxon>
    </lineage>
</organism>
<dbReference type="Pfam" id="PF13202">
    <property type="entry name" value="EF-hand_5"/>
    <property type="match status" value="1"/>
</dbReference>
<dbReference type="Gene3D" id="1.10.238.10">
    <property type="entry name" value="EF-hand"/>
    <property type="match status" value="1"/>
</dbReference>
<evidence type="ECO:0000313" key="3">
    <source>
        <dbReference type="EMBL" id="KAJ9186722.1"/>
    </source>
</evidence>
<name>A0ABQ9N2E9_HEVBR</name>
<dbReference type="Pfam" id="PF13405">
    <property type="entry name" value="EF-hand_6"/>
    <property type="match status" value="1"/>
</dbReference>
<dbReference type="PROSITE" id="PS50222">
    <property type="entry name" value="EF_HAND_2"/>
    <property type="match status" value="1"/>
</dbReference>
<dbReference type="InterPro" id="IPR018247">
    <property type="entry name" value="EF_Hand_1_Ca_BS"/>
</dbReference>
<keyword evidence="1" id="KW-0106">Calcium</keyword>
<proteinExistence type="predicted"/>
<evidence type="ECO:0000313" key="4">
    <source>
        <dbReference type="Proteomes" id="UP001174677"/>
    </source>
</evidence>
<protein>
    <recommendedName>
        <fullName evidence="2">EF-hand domain-containing protein</fullName>
    </recommendedName>
</protein>
<dbReference type="CDD" id="cd00051">
    <property type="entry name" value="EFh"/>
    <property type="match status" value="1"/>
</dbReference>
<keyword evidence="4" id="KW-1185">Reference proteome</keyword>
<dbReference type="InterPro" id="IPR002048">
    <property type="entry name" value="EF_hand_dom"/>
</dbReference>
<reference evidence="3" key="1">
    <citation type="journal article" date="2023" name="Plant Biotechnol. J.">
        <title>Chromosome-level wild Hevea brasiliensis genome provides new tools for genomic-assisted breeding and valuable loci to elevate rubber yield.</title>
        <authorList>
            <person name="Cheng H."/>
            <person name="Song X."/>
            <person name="Hu Y."/>
            <person name="Wu T."/>
            <person name="Yang Q."/>
            <person name="An Z."/>
            <person name="Feng S."/>
            <person name="Deng Z."/>
            <person name="Wu W."/>
            <person name="Zeng X."/>
            <person name="Tu M."/>
            <person name="Wang X."/>
            <person name="Huang H."/>
        </authorList>
    </citation>
    <scope>NUCLEOTIDE SEQUENCE</scope>
    <source>
        <strain evidence="3">MT/VB/25A 57/8</strain>
    </source>
</reference>
<dbReference type="EMBL" id="JARPOI010000002">
    <property type="protein sequence ID" value="KAJ9186722.1"/>
    <property type="molecule type" value="Genomic_DNA"/>
</dbReference>
<feature type="domain" description="EF-hand" evidence="2">
    <location>
        <begin position="14"/>
        <end position="49"/>
    </location>
</feature>
<gene>
    <name evidence="3" type="ORF">P3X46_002265</name>
</gene>
<dbReference type="SUPFAM" id="SSF47473">
    <property type="entry name" value="EF-hand"/>
    <property type="match status" value="1"/>
</dbReference>
<evidence type="ECO:0000259" key="2">
    <source>
        <dbReference type="PROSITE" id="PS50222"/>
    </source>
</evidence>
<dbReference type="InterPro" id="IPR011992">
    <property type="entry name" value="EF-hand-dom_pair"/>
</dbReference>
<dbReference type="Proteomes" id="UP001174677">
    <property type="component" value="Chromosome 2"/>
</dbReference>
<sequence length="90" mass="10250">MRQTIFPKTTSLSLTEDQLRKIFMQFDVDHDSVLSRDEIKKAFDSLGAWFPGYRANCGINYADANRDGVVDLSELDDLVSYAHKLGYSIK</sequence>